<dbReference type="EMBL" id="MGEP01000021">
    <property type="protein sequence ID" value="OGL87306.1"/>
    <property type="molecule type" value="Genomic_DNA"/>
</dbReference>
<dbReference type="AlphaFoldDB" id="A0A1F7V9Y9"/>
<evidence type="ECO:0008006" key="3">
    <source>
        <dbReference type="Google" id="ProtNLM"/>
    </source>
</evidence>
<protein>
    <recommendedName>
        <fullName evidence="3">HicB-like antitoxin of toxin-antitoxin system domain-containing protein</fullName>
    </recommendedName>
</protein>
<dbReference type="InterPro" id="IPR051404">
    <property type="entry name" value="TA_system_antitoxin"/>
</dbReference>
<dbReference type="InterPro" id="IPR035069">
    <property type="entry name" value="TTHA1013/TTHA0281-like"/>
</dbReference>
<dbReference type="PROSITE" id="PS51257">
    <property type="entry name" value="PROKAR_LIPOPROTEIN"/>
    <property type="match status" value="1"/>
</dbReference>
<accession>A0A1F7V9Y9</accession>
<evidence type="ECO:0000313" key="2">
    <source>
        <dbReference type="Proteomes" id="UP000178723"/>
    </source>
</evidence>
<proteinExistence type="predicted"/>
<dbReference type="Gene3D" id="3.30.160.250">
    <property type="match status" value="1"/>
</dbReference>
<evidence type="ECO:0000313" key="1">
    <source>
        <dbReference type="EMBL" id="OGL87306.1"/>
    </source>
</evidence>
<dbReference type="PANTHER" id="PTHR34504:SF2">
    <property type="entry name" value="UPF0150 PROTEIN SSL0259"/>
    <property type="match status" value="1"/>
</dbReference>
<reference evidence="1 2" key="1">
    <citation type="journal article" date="2016" name="Nat. Commun.">
        <title>Thousands of microbial genomes shed light on interconnected biogeochemical processes in an aquifer system.</title>
        <authorList>
            <person name="Anantharaman K."/>
            <person name="Brown C.T."/>
            <person name="Hug L.A."/>
            <person name="Sharon I."/>
            <person name="Castelle C.J."/>
            <person name="Probst A.J."/>
            <person name="Thomas B.C."/>
            <person name="Singh A."/>
            <person name="Wilkins M.J."/>
            <person name="Karaoz U."/>
            <person name="Brodie E.L."/>
            <person name="Williams K.H."/>
            <person name="Hubbard S.S."/>
            <person name="Banfield J.F."/>
        </authorList>
    </citation>
    <scope>NUCLEOTIDE SEQUENCE [LARGE SCALE GENOMIC DNA]</scope>
</reference>
<name>A0A1F7V9Y9_9BACT</name>
<gene>
    <name evidence="1" type="ORF">A3I40_01630</name>
</gene>
<dbReference type="PANTHER" id="PTHR34504">
    <property type="entry name" value="ANTITOXIN HICB"/>
    <property type="match status" value="1"/>
</dbReference>
<dbReference type="SUPFAM" id="SSF143100">
    <property type="entry name" value="TTHA1013/TTHA0281-like"/>
    <property type="match status" value="1"/>
</dbReference>
<dbReference type="STRING" id="1802407.A3I40_01630"/>
<sequence length="74" mass="8484">MKNFNLTVYIEHDEDGVFISSIPTISSCYAQGKTQEEMLKNLREVLILCLRNTNKDALENTKFVGIQNLEINYA</sequence>
<comment type="caution">
    <text evidence="1">The sequence shown here is derived from an EMBL/GenBank/DDBJ whole genome shotgun (WGS) entry which is preliminary data.</text>
</comment>
<dbReference type="Proteomes" id="UP000178723">
    <property type="component" value="Unassembled WGS sequence"/>
</dbReference>
<organism evidence="1 2">
    <name type="scientific">Candidatus Uhrbacteria bacterium RIFCSPLOWO2_02_FULL_48_12</name>
    <dbReference type="NCBI Taxonomy" id="1802407"/>
    <lineage>
        <taxon>Bacteria</taxon>
        <taxon>Candidatus Uhriibacteriota</taxon>
    </lineage>
</organism>